<name>A0ABX2CRW6_9CYAN</name>
<keyword evidence="4" id="KW-1185">Reference proteome</keyword>
<comment type="caution">
    <text evidence="3">The sequence shown here is derived from an EMBL/GenBank/DDBJ whole genome shotgun (WGS) entry which is preliminary data.</text>
</comment>
<keyword evidence="1" id="KW-1133">Transmembrane helix</keyword>
<feature type="transmembrane region" description="Helical" evidence="1">
    <location>
        <begin position="112"/>
        <end position="137"/>
    </location>
</feature>
<evidence type="ECO:0000313" key="3">
    <source>
        <dbReference type="EMBL" id="NQE33145.1"/>
    </source>
</evidence>
<evidence type="ECO:0000256" key="1">
    <source>
        <dbReference type="SAM" id="Phobius"/>
    </source>
</evidence>
<keyword evidence="1" id="KW-0472">Membrane</keyword>
<dbReference type="InterPro" id="IPR003124">
    <property type="entry name" value="WH2_dom"/>
</dbReference>
<feature type="domain" description="WH2" evidence="2">
    <location>
        <begin position="26"/>
        <end position="43"/>
    </location>
</feature>
<feature type="transmembrane region" description="Helical" evidence="1">
    <location>
        <begin position="44"/>
        <end position="68"/>
    </location>
</feature>
<evidence type="ECO:0000313" key="4">
    <source>
        <dbReference type="Proteomes" id="UP000702425"/>
    </source>
</evidence>
<keyword evidence="1" id="KW-0812">Transmembrane</keyword>
<gene>
    <name evidence="3" type="ORF">E5S67_00862</name>
</gene>
<organism evidence="3 4">
    <name type="scientific">Microcoleus asticus IPMA8</name>
    <dbReference type="NCBI Taxonomy" id="2563858"/>
    <lineage>
        <taxon>Bacteria</taxon>
        <taxon>Bacillati</taxon>
        <taxon>Cyanobacteriota</taxon>
        <taxon>Cyanophyceae</taxon>
        <taxon>Oscillatoriophycideae</taxon>
        <taxon>Oscillatoriales</taxon>
        <taxon>Microcoleaceae</taxon>
        <taxon>Microcoleus</taxon>
        <taxon>Microcoleus asticus</taxon>
    </lineage>
</organism>
<protein>
    <recommendedName>
        <fullName evidence="2">WH2 domain-containing protein</fullName>
    </recommendedName>
</protein>
<sequence>MTDSESHQSQGDPVKYFSVVMYLLRERQQFLEEIRQGVKLKSKIFGLLISSTVFFAIYGAILGASSTWMQCLVSAIKLPALYLLTLIICFPTLYFFNVMFGSKRTFEQYLTLLMTAMAMISVLLFGFAPVSLFFLISSTNYNFYLVLNVAIMAITGFLGVSFIYQGMHFLSEQDAEGKDIRLNILRFWLGLYAFVGSQLGWTLRPFFGAPGQAFQLFRNRESNFYLSLWDSIRSIGGF</sequence>
<accession>A0ABX2CRW6</accession>
<proteinExistence type="predicted"/>
<feature type="transmembrane region" description="Helical" evidence="1">
    <location>
        <begin position="80"/>
        <end position="100"/>
    </location>
</feature>
<dbReference type="Proteomes" id="UP000702425">
    <property type="component" value="Unassembled WGS sequence"/>
</dbReference>
<evidence type="ECO:0000259" key="2">
    <source>
        <dbReference type="PROSITE" id="PS51082"/>
    </source>
</evidence>
<feature type="transmembrane region" description="Helical" evidence="1">
    <location>
        <begin position="143"/>
        <end position="164"/>
    </location>
</feature>
<dbReference type="PROSITE" id="PS51082">
    <property type="entry name" value="WH2"/>
    <property type="match status" value="1"/>
</dbReference>
<reference evidence="3 4" key="1">
    <citation type="journal article" date="2020" name="Sci. Rep.">
        <title>A novel cyanobacterial geosmin producer, revising GeoA distribution and dispersion patterns in Bacteria.</title>
        <authorList>
            <person name="Churro C."/>
            <person name="Semedo-Aguiar A.P."/>
            <person name="Silva A.D."/>
            <person name="Pereira-Leal J.B."/>
            <person name="Leite R.B."/>
        </authorList>
    </citation>
    <scope>NUCLEOTIDE SEQUENCE [LARGE SCALE GENOMIC DNA]</scope>
    <source>
        <strain evidence="3 4">IPMA8</strain>
    </source>
</reference>
<feature type="transmembrane region" description="Helical" evidence="1">
    <location>
        <begin position="185"/>
        <end position="203"/>
    </location>
</feature>
<dbReference type="RefSeq" id="WP_172185832.1">
    <property type="nucleotide sequence ID" value="NZ_CAWPPK010000002.1"/>
</dbReference>
<dbReference type="EMBL" id="SRRZ01000010">
    <property type="protein sequence ID" value="NQE33145.1"/>
    <property type="molecule type" value="Genomic_DNA"/>
</dbReference>